<protein>
    <submittedName>
        <fullName evidence="3">Uncharacterized protein</fullName>
    </submittedName>
</protein>
<gene>
    <name evidence="3" type="ORF">PACLA_8A015499</name>
</gene>
<keyword evidence="2" id="KW-0812">Transmembrane</keyword>
<reference evidence="3" key="1">
    <citation type="submission" date="2020-04" db="EMBL/GenBank/DDBJ databases">
        <authorList>
            <person name="Alioto T."/>
            <person name="Alioto T."/>
            <person name="Gomez Garrido J."/>
        </authorList>
    </citation>
    <scope>NUCLEOTIDE SEQUENCE</scope>
    <source>
        <strain evidence="3">A484AB</strain>
    </source>
</reference>
<comment type="caution">
    <text evidence="3">The sequence shown here is derived from an EMBL/GenBank/DDBJ whole genome shotgun (WGS) entry which is preliminary data.</text>
</comment>
<keyword evidence="4" id="KW-1185">Reference proteome</keyword>
<feature type="transmembrane region" description="Helical" evidence="2">
    <location>
        <begin position="6"/>
        <end position="29"/>
    </location>
</feature>
<feature type="region of interest" description="Disordered" evidence="1">
    <location>
        <begin position="81"/>
        <end position="156"/>
    </location>
</feature>
<evidence type="ECO:0000313" key="4">
    <source>
        <dbReference type="Proteomes" id="UP001152795"/>
    </source>
</evidence>
<accession>A0A7D9JNP9</accession>
<feature type="non-terminal residue" evidence="3">
    <location>
        <position position="156"/>
    </location>
</feature>
<dbReference type="Proteomes" id="UP001152795">
    <property type="component" value="Unassembled WGS sequence"/>
</dbReference>
<proteinExistence type="predicted"/>
<evidence type="ECO:0000256" key="2">
    <source>
        <dbReference type="SAM" id="Phobius"/>
    </source>
</evidence>
<name>A0A7D9JNP9_PARCT</name>
<keyword evidence="2" id="KW-1133">Transmembrane helix</keyword>
<evidence type="ECO:0000256" key="1">
    <source>
        <dbReference type="SAM" id="MobiDB-lite"/>
    </source>
</evidence>
<evidence type="ECO:0000313" key="3">
    <source>
        <dbReference type="EMBL" id="CAB4032661.1"/>
    </source>
</evidence>
<keyword evidence="2" id="KW-0472">Membrane</keyword>
<dbReference type="AlphaFoldDB" id="A0A7D9JNP9"/>
<dbReference type="EMBL" id="CACRXK020018584">
    <property type="protein sequence ID" value="CAB4032661.1"/>
    <property type="molecule type" value="Genomic_DNA"/>
</dbReference>
<sequence>EKTGSTIIIIATTAGGFVFLCIVLIVLLIKYKRRKRARKLSTPVGIQRADATPKESLPIDREPVYETVPCVDRGYDDDVATKAKESEDISAEGRTSDHEEVGNTMENDTYENMDIVTQDSDYVIPVDERGESYEDMNMGKNLPDYEPLDLSKRARS</sequence>
<organism evidence="3 4">
    <name type="scientific">Paramuricea clavata</name>
    <name type="common">Red gorgonian</name>
    <name type="synonym">Violescent sea-whip</name>
    <dbReference type="NCBI Taxonomy" id="317549"/>
    <lineage>
        <taxon>Eukaryota</taxon>
        <taxon>Metazoa</taxon>
        <taxon>Cnidaria</taxon>
        <taxon>Anthozoa</taxon>
        <taxon>Octocorallia</taxon>
        <taxon>Malacalcyonacea</taxon>
        <taxon>Plexauridae</taxon>
        <taxon>Paramuricea</taxon>
    </lineage>
</organism>